<organism evidence="1 2">
    <name type="scientific">Melastoma candidum</name>
    <dbReference type="NCBI Taxonomy" id="119954"/>
    <lineage>
        <taxon>Eukaryota</taxon>
        <taxon>Viridiplantae</taxon>
        <taxon>Streptophyta</taxon>
        <taxon>Embryophyta</taxon>
        <taxon>Tracheophyta</taxon>
        <taxon>Spermatophyta</taxon>
        <taxon>Magnoliopsida</taxon>
        <taxon>eudicotyledons</taxon>
        <taxon>Gunneridae</taxon>
        <taxon>Pentapetalae</taxon>
        <taxon>rosids</taxon>
        <taxon>malvids</taxon>
        <taxon>Myrtales</taxon>
        <taxon>Melastomataceae</taxon>
        <taxon>Melastomatoideae</taxon>
        <taxon>Melastomateae</taxon>
        <taxon>Melastoma</taxon>
    </lineage>
</organism>
<dbReference type="Proteomes" id="UP001057402">
    <property type="component" value="Chromosome 6"/>
</dbReference>
<evidence type="ECO:0000313" key="1">
    <source>
        <dbReference type="EMBL" id="KAI4366123.1"/>
    </source>
</evidence>
<keyword evidence="2" id="KW-1185">Reference proteome</keyword>
<proteinExistence type="predicted"/>
<reference evidence="2" key="1">
    <citation type="journal article" date="2023" name="Front. Plant Sci.">
        <title>Chromosomal-level genome assembly of Melastoma candidum provides insights into trichome evolution.</title>
        <authorList>
            <person name="Zhong Y."/>
            <person name="Wu W."/>
            <person name="Sun C."/>
            <person name="Zou P."/>
            <person name="Liu Y."/>
            <person name="Dai S."/>
            <person name="Zhou R."/>
        </authorList>
    </citation>
    <scope>NUCLEOTIDE SEQUENCE [LARGE SCALE GENOMIC DNA]</scope>
</reference>
<protein>
    <submittedName>
        <fullName evidence="1">Uncharacterized protein</fullName>
    </submittedName>
</protein>
<name>A0ACB9QIX6_9MYRT</name>
<dbReference type="EMBL" id="CM042885">
    <property type="protein sequence ID" value="KAI4366123.1"/>
    <property type="molecule type" value="Genomic_DNA"/>
</dbReference>
<evidence type="ECO:0000313" key="2">
    <source>
        <dbReference type="Proteomes" id="UP001057402"/>
    </source>
</evidence>
<accession>A0ACB9QIX6</accession>
<comment type="caution">
    <text evidence="1">The sequence shown here is derived from an EMBL/GenBank/DDBJ whole genome shotgun (WGS) entry which is preliminary data.</text>
</comment>
<sequence length="137" mass="15237">MPLSGILLFRVDQQDEGARCSLGPLVGEDKHHRPAVRGIVNLLKSCSKSKSAERVVLTSSISTITAKDDSGKWKSFVDKSCRISFDHVYTLLKTLTEEAAFECAQQNRSISLAHVEDICNDHIFLMEQPKPEGKYMG</sequence>
<gene>
    <name evidence="1" type="ORF">MLD38_022041</name>
</gene>